<keyword evidence="2" id="KW-1185">Reference proteome</keyword>
<protein>
    <submittedName>
        <fullName evidence="1">Baseplate assembly protein W</fullName>
    </submittedName>
</protein>
<evidence type="ECO:0000313" key="2">
    <source>
        <dbReference type="Proteomes" id="UP001152651"/>
    </source>
</evidence>
<accession>A0ABN8TJW5</accession>
<proteinExistence type="predicted"/>
<evidence type="ECO:0000313" key="1">
    <source>
        <dbReference type="EMBL" id="CAH6661965.1"/>
    </source>
</evidence>
<reference evidence="1" key="1">
    <citation type="submission" date="2022-05" db="EMBL/GenBank/DDBJ databases">
        <authorList>
            <person name="Blom J."/>
        </authorList>
    </citation>
    <scope>NUCLEOTIDE SEQUENCE</scope>
    <source>
        <strain evidence="1">Type strain: CPO20170097</strain>
    </source>
</reference>
<dbReference type="EMBL" id="CALSBS010000033">
    <property type="protein sequence ID" value="CAH6661965.1"/>
    <property type="molecule type" value="Genomic_DNA"/>
</dbReference>
<sequence>MLGMDRRTGRAIDDTEQLISRLAQVMTTPKGARNRVRDFGSDVPKYFSANLNPTTALLMKSAAFSALKEPVNGMLDFDCSKITIQPTETGCLMQFTGKFNGKTTTVSVPLNV</sequence>
<name>A0ABN8TJW5_9ENTR</name>
<organism evidence="1 2">
    <name type="scientific">Pseudocitrobacter vendiensis</name>
    <dbReference type="NCBI Taxonomy" id="2488306"/>
    <lineage>
        <taxon>Bacteria</taxon>
        <taxon>Pseudomonadati</taxon>
        <taxon>Pseudomonadota</taxon>
        <taxon>Gammaproteobacteria</taxon>
        <taxon>Enterobacterales</taxon>
        <taxon>Enterobacteriaceae</taxon>
        <taxon>Pseudocitrobacter</taxon>
    </lineage>
</organism>
<dbReference type="RefSeq" id="WP_063617405.1">
    <property type="nucleotide sequence ID" value="NZ_CALSBS010000033.1"/>
</dbReference>
<dbReference type="Proteomes" id="UP001152651">
    <property type="component" value="Unassembled WGS sequence"/>
</dbReference>
<gene>
    <name evidence="1" type="ORF">FBBNIHIM_22925</name>
</gene>
<dbReference type="Gene3D" id="3.10.450.40">
    <property type="match status" value="1"/>
</dbReference>
<dbReference type="SUPFAM" id="SSF160719">
    <property type="entry name" value="gpW/gp25-like"/>
    <property type="match status" value="1"/>
</dbReference>
<comment type="caution">
    <text evidence="1">The sequence shown here is derived from an EMBL/GenBank/DDBJ whole genome shotgun (WGS) entry which is preliminary data.</text>
</comment>